<protein>
    <recommendedName>
        <fullName evidence="6">Copper amine oxidase</fullName>
    </recommendedName>
</protein>
<name>A0A4Y3PS42_BREPA</name>
<evidence type="ECO:0000313" key="5">
    <source>
        <dbReference type="Proteomes" id="UP000316882"/>
    </source>
</evidence>
<dbReference type="InterPro" id="IPR012854">
    <property type="entry name" value="Cu_amine_oxidase-like_N"/>
</dbReference>
<dbReference type="Pfam" id="PF07833">
    <property type="entry name" value="Cu_amine_oxidN1"/>
    <property type="match status" value="1"/>
</dbReference>
<keyword evidence="1" id="KW-0732">Signal</keyword>
<evidence type="ECO:0000313" key="4">
    <source>
        <dbReference type="EMBL" id="GEB34218.1"/>
    </source>
</evidence>
<dbReference type="AlphaFoldDB" id="A0A4Y3PS42"/>
<dbReference type="STRING" id="54914.AV540_10660"/>
<accession>A0A4Y3PS42</accession>
<dbReference type="EMBL" id="BJMH01000020">
    <property type="protein sequence ID" value="GEB34218.1"/>
    <property type="molecule type" value="Genomic_DNA"/>
</dbReference>
<proteinExistence type="predicted"/>
<dbReference type="Gene3D" id="3.30.457.10">
    <property type="entry name" value="Copper amine oxidase-like, N-terminal domain"/>
    <property type="match status" value="1"/>
</dbReference>
<evidence type="ECO:0000256" key="1">
    <source>
        <dbReference type="SAM" id="SignalP"/>
    </source>
</evidence>
<comment type="caution">
    <text evidence="4">The sequence shown here is derived from an EMBL/GenBank/DDBJ whole genome shotgun (WGS) entry which is preliminary data.</text>
</comment>
<keyword evidence="5" id="KW-1185">Reference proteome</keyword>
<evidence type="ECO:0000259" key="2">
    <source>
        <dbReference type="Pfam" id="PF07833"/>
    </source>
</evidence>
<feature type="domain" description="PrcB C-terminal" evidence="3">
    <location>
        <begin position="183"/>
        <end position="237"/>
    </location>
</feature>
<dbReference type="Pfam" id="PF14343">
    <property type="entry name" value="PrcB_C"/>
    <property type="match status" value="1"/>
</dbReference>
<gene>
    <name evidence="4" type="ORF">BPA01_37980</name>
</gene>
<dbReference type="Proteomes" id="UP000316882">
    <property type="component" value="Unassembled WGS sequence"/>
</dbReference>
<dbReference type="SUPFAM" id="SSF55383">
    <property type="entry name" value="Copper amine oxidase, domain N"/>
    <property type="match status" value="1"/>
</dbReference>
<evidence type="ECO:0000259" key="3">
    <source>
        <dbReference type="Pfam" id="PF14343"/>
    </source>
</evidence>
<feature type="domain" description="Copper amine oxidase-like N-terminal" evidence="2">
    <location>
        <begin position="37"/>
        <end position="141"/>
    </location>
</feature>
<evidence type="ECO:0008006" key="6">
    <source>
        <dbReference type="Google" id="ProtNLM"/>
    </source>
</evidence>
<reference evidence="4 5" key="1">
    <citation type="submission" date="2019-06" db="EMBL/GenBank/DDBJ databases">
        <title>Whole genome shotgun sequence of Brevibacillus parabrevis NBRC 12334.</title>
        <authorList>
            <person name="Hosoyama A."/>
            <person name="Uohara A."/>
            <person name="Ohji S."/>
            <person name="Ichikawa N."/>
        </authorList>
    </citation>
    <scope>NUCLEOTIDE SEQUENCE [LARGE SCALE GENOMIC DNA]</scope>
    <source>
        <strain evidence="4 5">NBRC 12334</strain>
    </source>
</reference>
<sequence>MNKKAWLIAALSLQLVSVYSVAAATSGSQVQTATISVDGKAAALQKQAVLHQQKTYVLAQDAASILKAKWTLQGQTGQMKVGNHTIAYQLDSGAVTVDGKAVQGGEAALLRGKDVYVPLRWLVEQAGQKIAWNPEKRAVEIVSSGQNDSFVLVDEKQLTEAEQEFVESVKGKQGIHQQGDLYVIARGQSPHPGYGLQVTKVQQSWEQLLVYVKLTEPVPGMMYPQVITYPYLTAKVKLPPYNTIVFIDADTNKPLFEGTQSNQ</sequence>
<organism evidence="4 5">
    <name type="scientific">Brevibacillus parabrevis</name>
    <dbReference type="NCBI Taxonomy" id="54914"/>
    <lineage>
        <taxon>Bacteria</taxon>
        <taxon>Bacillati</taxon>
        <taxon>Bacillota</taxon>
        <taxon>Bacilli</taxon>
        <taxon>Bacillales</taxon>
        <taxon>Paenibacillaceae</taxon>
        <taxon>Brevibacillus</taxon>
    </lineage>
</organism>
<dbReference type="InterPro" id="IPR036582">
    <property type="entry name" value="Mao_N_sf"/>
</dbReference>
<dbReference type="RefSeq" id="WP_122963901.1">
    <property type="nucleotide sequence ID" value="NZ_BJMH01000020.1"/>
</dbReference>
<dbReference type="InterPro" id="IPR025748">
    <property type="entry name" value="PrcB_C_dom"/>
</dbReference>
<feature type="signal peptide" evidence="1">
    <location>
        <begin position="1"/>
        <end position="22"/>
    </location>
</feature>
<feature type="chain" id="PRO_5038510414" description="Copper amine oxidase" evidence="1">
    <location>
        <begin position="23"/>
        <end position="263"/>
    </location>
</feature>